<feature type="region of interest" description="Disordered" evidence="2">
    <location>
        <begin position="1364"/>
        <end position="1384"/>
    </location>
</feature>
<dbReference type="EMBL" id="QPJW01000007">
    <property type="protein sequence ID" value="RCX18159.1"/>
    <property type="molecule type" value="Genomic_DNA"/>
</dbReference>
<evidence type="ECO:0000313" key="6">
    <source>
        <dbReference type="EMBL" id="RCX18159.1"/>
    </source>
</evidence>
<sequence>MNLRFRTKAKMTSMVLALTLVLTSFPLYVQAGDTWPFQGESAHGENQPSVHGYTSGQVLDWSPNSDPDAELLRSRVPLQKRIHPLTATQSNPNLDPNVKMITVAGDYGNAFIENAPYTNKFAQYHFNFWQYIDYYSYWHGTATAYTPSEYYDDLAQKDWQQKWFEFGMLNIPNPTYTDAAHKNGVLSLAGIFFSNNDRGQQTYKQMILKDEQGNYPVAEKLIEMADYFGYDGYFVNQEEVGPNVEVKDIPDYIGFMKALQKGGLYVQWYDSLNTATGSNTFARTFNDNNISFLYDKNSGERVSQSYFFDYGMRSSQINSAKNYLNNLNQTSGADLDIFDVGFAGLEAGRDRFKSVQGTALRDKLVDGLPSLSIATLGADFVHAGLDEDMNQSWPVRHRAENNYQWMTKVREQLWWSGPNIDPRNTAVSPTNTAADVYADNRYWPGISSVIAERSVIGDANFYSNFNTGHGLSYYVNGSVSNDDEWSNMSLQDIPVTWQWWQDTTGNKLTVDFDYGPKYNIADTTRYNYEQIGAYQGGSSLVVNGDLNAETFLRLYKTDLNVNEGSKLSITYNKSSDDDGSGMQIGLIMADDPSTVQKVPVPDSGKKSNGWVTSELDLSQFAGKSIAAFGLVFEPGQTAVNGYQMNIGQIRIFDGSAVAPTAPAGLTISEIHPNSDEVMLKWNLDSDYSKVKQYNVYVNDVYVGGKYDEVFYVKNLPAKSGTIKVAAVGADGQEGTAASLPFDLNASVSNIAANSQENGDFEVSWVNPPDASGDISVSVKSLNRITTDQPVNAQLTVPAGATSAVFSGMPINGDDYLVTVAPGGAQPVMLSGNFIDKISEPYAEAWSWEGNQLKLPMPNTRDWRYMYVYEDGISKSFPVTYISNKTEAKIIRGRTTKASLAFTSNAQNVYVVMEDNAGNKSTPVYLKGKERYKIEFDANGGEPAIPPIEAAYGAKIAEPMKISKEGYVFDGWYHDQLKWDFNQDTVKTDLKLTAKWKFENPVVQIAKEGTFREGTMAALKAVASGKGTLSYAWYEDSGNGYSDISVTEATYAIPQVALEMDGVKYKVVVTNEEGGIAEAETTVNVIPAEAEPVAPGFEINLEESKTVNENEAVTLLVSPTGDVESMVWEAKRKDSENWTQVGENSSIYSFTARAEDDGTVFRAVLRGIEGTNPATATSTELTLTVKPDVVAAYPEIQSVSVSKNPAEPGDEVIFTVEAAGSGTLSYQWMKDGNPVSEATGAVFTLNQAAKSDEGKYKVAVTNTYMFNGKEYTAVQESEEISLKVGSDTTAEWNRLESLLNEIDALRDNAVYTAGSIAELRSSKVYTEAKALSEDSPLEVIKESYANLLQAKRSILVVYVPVSPGPGSGSNSGSGGSGTVITPAPTPAPIDPGTMAISANELSKPGKDGITTIEVKSTATSIELPVNAGELLKQNQLRIQADKLALEISPKVLLQLQDLLGEKSPSGSKIRIGIQAKSISEAGVTTRSGVSLQGSAVEVEIRTISADGTVHPLTAPVEPLKLMLPLQDGLNAELSGIYIIGNNGSLTYLGGTLNGNRMELEVHETGIFGLLEYKANFQDVSGSHWAANAIQRLAAKHWIQGVSDNRYEPNRTITRAEFVKIVASALNLKEKTTLKFNDVPSGSWYEEDLAKMAKAGLISGRSADRFEPNANISRQEIVTLLMRAYTMQHDVGETESGPLQFSDGSSIAPWALESVKEAAALGLVQGQGERFAPDLPATRAEAAQFVLNFLIK</sequence>
<dbReference type="NCBIfam" id="TIGR02543">
    <property type="entry name" value="List_Bact_rpt"/>
    <property type="match status" value="1"/>
</dbReference>
<protein>
    <submittedName>
        <fullName evidence="6">Putative repeat protein (TIGR02543 family)</fullName>
    </submittedName>
</protein>
<dbReference type="InterPro" id="IPR032979">
    <property type="entry name" value="ENGase"/>
</dbReference>
<dbReference type="InterPro" id="IPR013378">
    <property type="entry name" value="InlB-like_B-rpt"/>
</dbReference>
<feature type="compositionally biased region" description="Gly residues" evidence="2">
    <location>
        <begin position="1364"/>
        <end position="1376"/>
    </location>
</feature>
<dbReference type="InterPro" id="IPR042229">
    <property type="entry name" value="Listeria/Bacterioides_rpt_sf"/>
</dbReference>
<evidence type="ECO:0000256" key="3">
    <source>
        <dbReference type="SAM" id="SignalP"/>
    </source>
</evidence>
<dbReference type="Pfam" id="PF03644">
    <property type="entry name" value="Glyco_hydro_85"/>
    <property type="match status" value="1"/>
</dbReference>
<dbReference type="Pfam" id="PF00395">
    <property type="entry name" value="SLH"/>
    <property type="match status" value="3"/>
</dbReference>
<feature type="domain" description="SLH" evidence="5">
    <location>
        <begin position="1571"/>
        <end position="1634"/>
    </location>
</feature>
<dbReference type="GO" id="GO:0033925">
    <property type="term" value="F:mannosyl-glycoprotein endo-beta-N-acetylglucosaminidase activity"/>
    <property type="evidence" value="ECO:0007669"/>
    <property type="project" value="InterPro"/>
</dbReference>
<dbReference type="Pfam" id="PF09479">
    <property type="entry name" value="Flg_new"/>
    <property type="match status" value="1"/>
</dbReference>
<dbReference type="InterPro" id="IPR003599">
    <property type="entry name" value="Ig_sub"/>
</dbReference>
<evidence type="ECO:0000313" key="7">
    <source>
        <dbReference type="Proteomes" id="UP000253090"/>
    </source>
</evidence>
<dbReference type="PANTHER" id="PTHR13246">
    <property type="entry name" value="ENDO BETA N-ACETYLGLUCOSAMINIDASE"/>
    <property type="match status" value="1"/>
</dbReference>
<dbReference type="OrthoDB" id="1089471at2"/>
<dbReference type="InterPro" id="IPR007110">
    <property type="entry name" value="Ig-like_dom"/>
</dbReference>
<organism evidence="6 7">
    <name type="scientific">Fontibacillus phaseoli</name>
    <dbReference type="NCBI Taxonomy" id="1416533"/>
    <lineage>
        <taxon>Bacteria</taxon>
        <taxon>Bacillati</taxon>
        <taxon>Bacillota</taxon>
        <taxon>Bacilli</taxon>
        <taxon>Bacillales</taxon>
        <taxon>Paenibacillaceae</taxon>
        <taxon>Fontibacillus</taxon>
    </lineage>
</organism>
<feature type="domain" description="SLH" evidence="5">
    <location>
        <begin position="1635"/>
        <end position="1693"/>
    </location>
</feature>
<dbReference type="SUPFAM" id="SSF48726">
    <property type="entry name" value="Immunoglobulin"/>
    <property type="match status" value="1"/>
</dbReference>
<dbReference type="PROSITE" id="PS51272">
    <property type="entry name" value="SLH"/>
    <property type="match status" value="3"/>
</dbReference>
<feature type="domain" description="SLH" evidence="5">
    <location>
        <begin position="1696"/>
        <end position="1750"/>
    </location>
</feature>
<dbReference type="Pfam" id="PF13927">
    <property type="entry name" value="Ig_3"/>
    <property type="match status" value="1"/>
</dbReference>
<dbReference type="Gene3D" id="3.20.20.80">
    <property type="entry name" value="Glycosidases"/>
    <property type="match status" value="1"/>
</dbReference>
<dbReference type="PROSITE" id="PS50835">
    <property type="entry name" value="IG_LIKE"/>
    <property type="match status" value="1"/>
</dbReference>
<dbReference type="InterPro" id="IPR036179">
    <property type="entry name" value="Ig-like_dom_sf"/>
</dbReference>
<evidence type="ECO:0000256" key="2">
    <source>
        <dbReference type="SAM" id="MobiDB-lite"/>
    </source>
</evidence>
<dbReference type="RefSeq" id="WP_114497669.1">
    <property type="nucleotide sequence ID" value="NZ_QPJW01000007.1"/>
</dbReference>
<evidence type="ECO:0000256" key="1">
    <source>
        <dbReference type="ARBA" id="ARBA00004196"/>
    </source>
</evidence>
<dbReference type="Gene3D" id="2.60.40.4270">
    <property type="entry name" value="Listeria-Bacteroides repeat domain"/>
    <property type="match status" value="1"/>
</dbReference>
<evidence type="ECO:0000259" key="4">
    <source>
        <dbReference type="PROSITE" id="PS50835"/>
    </source>
</evidence>
<dbReference type="Gene3D" id="2.60.40.10">
    <property type="entry name" value="Immunoglobulins"/>
    <property type="match status" value="3"/>
</dbReference>
<keyword evidence="3" id="KW-0732">Signal</keyword>
<dbReference type="GO" id="GO:0030313">
    <property type="term" value="C:cell envelope"/>
    <property type="evidence" value="ECO:0007669"/>
    <property type="project" value="UniProtKB-SubCell"/>
</dbReference>
<feature type="chain" id="PRO_5016876395" evidence="3">
    <location>
        <begin position="32"/>
        <end position="1750"/>
    </location>
</feature>
<dbReference type="CDD" id="cd00096">
    <property type="entry name" value="Ig"/>
    <property type="match status" value="1"/>
</dbReference>
<feature type="domain" description="Ig-like" evidence="4">
    <location>
        <begin position="1193"/>
        <end position="1280"/>
    </location>
</feature>
<dbReference type="InterPro" id="IPR005201">
    <property type="entry name" value="TIM_ENGase"/>
</dbReference>
<reference evidence="6 7" key="1">
    <citation type="submission" date="2018-07" db="EMBL/GenBank/DDBJ databases">
        <title>Genomic Encyclopedia of Type Strains, Phase III (KMG-III): the genomes of soil and plant-associated and newly described type strains.</title>
        <authorList>
            <person name="Whitman W."/>
        </authorList>
    </citation>
    <scope>NUCLEOTIDE SEQUENCE [LARGE SCALE GENOMIC DNA]</scope>
    <source>
        <strain evidence="6 7">CECT 8333</strain>
    </source>
</reference>
<dbReference type="GO" id="GO:0005829">
    <property type="term" value="C:cytosol"/>
    <property type="evidence" value="ECO:0007669"/>
    <property type="project" value="UniProtKB-SubCell"/>
</dbReference>
<feature type="signal peptide" evidence="3">
    <location>
        <begin position="1"/>
        <end position="31"/>
    </location>
</feature>
<dbReference type="Gene3D" id="2.60.120.260">
    <property type="entry name" value="Galactose-binding domain-like"/>
    <property type="match status" value="1"/>
</dbReference>
<evidence type="ECO:0000259" key="5">
    <source>
        <dbReference type="PROSITE" id="PS51272"/>
    </source>
</evidence>
<proteinExistence type="predicted"/>
<dbReference type="SMART" id="SM00409">
    <property type="entry name" value="IG"/>
    <property type="match status" value="2"/>
</dbReference>
<comment type="subcellular location">
    <subcellularLocation>
        <location evidence="1">Cell envelope</location>
    </subcellularLocation>
</comment>
<dbReference type="InterPro" id="IPR013783">
    <property type="entry name" value="Ig-like_fold"/>
</dbReference>
<dbReference type="PANTHER" id="PTHR13246:SF1">
    <property type="entry name" value="CYTOSOLIC ENDO-BETA-N-ACETYLGLUCOSAMINIDASE"/>
    <property type="match status" value="1"/>
</dbReference>
<dbReference type="Proteomes" id="UP000253090">
    <property type="component" value="Unassembled WGS sequence"/>
</dbReference>
<gene>
    <name evidence="6" type="ORF">DFP94_107113</name>
</gene>
<accession>A0A369B9E7</accession>
<dbReference type="InterPro" id="IPR001119">
    <property type="entry name" value="SLH_dom"/>
</dbReference>
<name>A0A369B9E7_9BACL</name>
<comment type="caution">
    <text evidence="6">The sequence shown here is derived from an EMBL/GenBank/DDBJ whole genome shotgun (WGS) entry which is preliminary data.</text>
</comment>
<keyword evidence="7" id="KW-1185">Reference proteome</keyword>